<dbReference type="GO" id="GO:0016763">
    <property type="term" value="F:pentosyltransferase activity"/>
    <property type="evidence" value="ECO:0007669"/>
    <property type="project" value="TreeGrafter"/>
</dbReference>
<evidence type="ECO:0000256" key="7">
    <source>
        <dbReference type="ARBA" id="ARBA00023136"/>
    </source>
</evidence>
<evidence type="ECO:0000256" key="4">
    <source>
        <dbReference type="ARBA" id="ARBA00022679"/>
    </source>
</evidence>
<feature type="transmembrane region" description="Helical" evidence="8">
    <location>
        <begin position="177"/>
        <end position="210"/>
    </location>
</feature>
<dbReference type="GO" id="GO:0005886">
    <property type="term" value="C:plasma membrane"/>
    <property type="evidence" value="ECO:0007669"/>
    <property type="project" value="UniProtKB-SubCell"/>
</dbReference>
<evidence type="ECO:0000256" key="2">
    <source>
        <dbReference type="ARBA" id="ARBA00022475"/>
    </source>
</evidence>
<evidence type="ECO:0000259" key="9">
    <source>
        <dbReference type="Pfam" id="PF13231"/>
    </source>
</evidence>
<dbReference type="Pfam" id="PF13231">
    <property type="entry name" value="PMT_2"/>
    <property type="match status" value="1"/>
</dbReference>
<proteinExistence type="predicted"/>
<dbReference type="GO" id="GO:0009103">
    <property type="term" value="P:lipopolysaccharide biosynthetic process"/>
    <property type="evidence" value="ECO:0007669"/>
    <property type="project" value="TreeGrafter"/>
</dbReference>
<gene>
    <name evidence="10" type="ORF">F1654_05590</name>
</gene>
<feature type="transmembrane region" description="Helical" evidence="8">
    <location>
        <begin position="124"/>
        <end position="142"/>
    </location>
</feature>
<feature type="transmembrane region" description="Helical" evidence="8">
    <location>
        <begin position="230"/>
        <end position="253"/>
    </location>
</feature>
<dbReference type="EMBL" id="VWOJ01000001">
    <property type="protein sequence ID" value="KAA5805450.1"/>
    <property type="molecule type" value="Genomic_DNA"/>
</dbReference>
<feature type="transmembrane region" description="Helical" evidence="8">
    <location>
        <begin position="349"/>
        <end position="367"/>
    </location>
</feature>
<dbReference type="PANTHER" id="PTHR33908:SF3">
    <property type="entry name" value="UNDECAPRENYL PHOSPHATE-ALPHA-4-AMINO-4-DEOXY-L-ARABINOSE ARABINOSYL TRANSFERASE"/>
    <property type="match status" value="1"/>
</dbReference>
<evidence type="ECO:0000256" key="6">
    <source>
        <dbReference type="ARBA" id="ARBA00022989"/>
    </source>
</evidence>
<evidence type="ECO:0000256" key="5">
    <source>
        <dbReference type="ARBA" id="ARBA00022692"/>
    </source>
</evidence>
<dbReference type="RefSeq" id="WP_150022482.1">
    <property type="nucleotide sequence ID" value="NZ_VWOJ01000001.1"/>
</dbReference>
<feature type="transmembrane region" description="Helical" evidence="8">
    <location>
        <begin position="432"/>
        <end position="449"/>
    </location>
</feature>
<keyword evidence="2" id="KW-1003">Cell membrane</keyword>
<keyword evidence="4 10" id="KW-0808">Transferase</keyword>
<dbReference type="InterPro" id="IPR038731">
    <property type="entry name" value="RgtA/B/C-like"/>
</dbReference>
<feature type="transmembrane region" description="Helical" evidence="8">
    <location>
        <begin position="12"/>
        <end position="36"/>
    </location>
</feature>
<feature type="transmembrane region" description="Helical" evidence="8">
    <location>
        <begin position="289"/>
        <end position="312"/>
    </location>
</feature>
<dbReference type="InterPro" id="IPR050297">
    <property type="entry name" value="LipidA_mod_glycosyltrf_83"/>
</dbReference>
<name>A0A5M6ZMA9_9PROT</name>
<dbReference type="GO" id="GO:0010041">
    <property type="term" value="P:response to iron(III) ion"/>
    <property type="evidence" value="ECO:0007669"/>
    <property type="project" value="TreeGrafter"/>
</dbReference>
<dbReference type="Proteomes" id="UP000325122">
    <property type="component" value="Unassembled WGS sequence"/>
</dbReference>
<evidence type="ECO:0000313" key="10">
    <source>
        <dbReference type="EMBL" id="KAA5805450.1"/>
    </source>
</evidence>
<evidence type="ECO:0000256" key="3">
    <source>
        <dbReference type="ARBA" id="ARBA00022676"/>
    </source>
</evidence>
<keyword evidence="5 8" id="KW-0812">Transmembrane</keyword>
<feature type="transmembrane region" description="Helical" evidence="8">
    <location>
        <begin position="324"/>
        <end position="343"/>
    </location>
</feature>
<comment type="caution">
    <text evidence="10">The sequence shown here is derived from an EMBL/GenBank/DDBJ whole genome shotgun (WGS) entry which is preliminary data.</text>
</comment>
<keyword evidence="6 8" id="KW-1133">Transmembrane helix</keyword>
<sequence length="590" mass="61791">MMPLIEELSKGWRAWAAAGLLAALAGLAGVFTLPVLDRDEARYAQATAQMLQTGDFVRITFLDEDRNKKPVGIHWMQSAAVALTTGEAAREIWAYRLPSLLGAVLAAIAAALMAGRLLGARAGLYAGSLFGVTVLLGTEAGIAKTDAMLAGATAFALYALTRLRQAPGDALAERRRWAVIVWAFTGLGILIKGPVTPMAVGLGALALTLWEARAGRSDGGYWPALKRCALWLRPLAVWPGPVLAALIVLPWLISVQIATDGAFLREALGDDLGPKMISGDEGHWGPPGYHLLALALTLFPAAFFLPAGIAAAMRALKAGGESALAARALIAFSLPVWIVFELLPTKLPHYVLVAFPAMAGLCAWGVVEWARTRAVWRWTGAALSLLGASIWAAALGYVTVTHEGSVVLLAGGLAAIFALLALKLIAGLRGSGAAALMAALALGLVWHSAGRGVILPSTNLSPAYFAAQLAKTADLRPAGAPVISTYTEPSLVFSLGGEVRLTDIGPLTEDWLAPQGDAGQTLSPAFLTQGPALVVIDHSRLPREGEALDAALTLIALLEAAACRTGEVSGYNYSRGRDVRLTLHRTGPCE</sequence>
<feature type="transmembrane region" description="Helical" evidence="8">
    <location>
        <begin position="100"/>
        <end position="118"/>
    </location>
</feature>
<evidence type="ECO:0000313" key="11">
    <source>
        <dbReference type="Proteomes" id="UP000325122"/>
    </source>
</evidence>
<evidence type="ECO:0000256" key="1">
    <source>
        <dbReference type="ARBA" id="ARBA00004651"/>
    </source>
</evidence>
<dbReference type="AlphaFoldDB" id="A0A5M6ZMA9"/>
<reference evidence="10 11" key="1">
    <citation type="submission" date="2019-09" db="EMBL/GenBank/DDBJ databases">
        <authorList>
            <person name="Kevbrin V."/>
            <person name="Grouzdev D.S."/>
        </authorList>
    </citation>
    <scope>NUCLEOTIDE SEQUENCE [LARGE SCALE GENOMIC DNA]</scope>
    <source>
        <strain evidence="10 11">G-192</strain>
    </source>
</reference>
<keyword evidence="7 8" id="KW-0472">Membrane</keyword>
<keyword evidence="11" id="KW-1185">Reference proteome</keyword>
<feature type="transmembrane region" description="Helical" evidence="8">
    <location>
        <begin position="379"/>
        <end position="400"/>
    </location>
</feature>
<dbReference type="PANTHER" id="PTHR33908">
    <property type="entry name" value="MANNOSYLTRANSFERASE YKCB-RELATED"/>
    <property type="match status" value="1"/>
</dbReference>
<feature type="transmembrane region" description="Helical" evidence="8">
    <location>
        <begin position="406"/>
        <end position="425"/>
    </location>
</feature>
<protein>
    <submittedName>
        <fullName evidence="10">Glycosyltransferase family 39 protein</fullName>
    </submittedName>
</protein>
<feature type="transmembrane region" description="Helical" evidence="8">
    <location>
        <begin position="147"/>
        <end position="165"/>
    </location>
</feature>
<keyword evidence="3" id="KW-0328">Glycosyltransferase</keyword>
<accession>A0A5M6ZMA9</accession>
<feature type="domain" description="Glycosyltransferase RgtA/B/C/D-like" evidence="9">
    <location>
        <begin position="68"/>
        <end position="214"/>
    </location>
</feature>
<comment type="subcellular location">
    <subcellularLocation>
        <location evidence="1">Cell membrane</location>
        <topology evidence="1">Multi-pass membrane protein</topology>
    </subcellularLocation>
</comment>
<evidence type="ECO:0000256" key="8">
    <source>
        <dbReference type="SAM" id="Phobius"/>
    </source>
</evidence>
<organism evidence="10 11">
    <name type="scientific">Alkalicaulis satelles</name>
    <dbReference type="NCBI Taxonomy" id="2609175"/>
    <lineage>
        <taxon>Bacteria</taxon>
        <taxon>Pseudomonadati</taxon>
        <taxon>Pseudomonadota</taxon>
        <taxon>Alphaproteobacteria</taxon>
        <taxon>Maricaulales</taxon>
        <taxon>Maricaulaceae</taxon>
        <taxon>Alkalicaulis</taxon>
    </lineage>
</organism>